<keyword evidence="4" id="KW-1185">Reference proteome</keyword>
<protein>
    <submittedName>
        <fullName evidence="3">Putative membrane protein</fullName>
    </submittedName>
</protein>
<dbReference type="EMBL" id="LN906597">
    <property type="protein sequence ID" value="CUT17564.1"/>
    <property type="molecule type" value="Genomic_DNA"/>
</dbReference>
<organism evidence="3 4">
    <name type="scientific">Candidatus Ichthyocystis hellenicum</name>
    <dbReference type="NCBI Taxonomy" id="1561003"/>
    <lineage>
        <taxon>Bacteria</taxon>
        <taxon>Pseudomonadati</taxon>
        <taxon>Pseudomonadota</taxon>
        <taxon>Betaproteobacteria</taxon>
        <taxon>Burkholderiales</taxon>
        <taxon>Candidatus Ichthyocystis</taxon>
    </lineage>
</organism>
<name>A0A0S4M3M3_9BURK</name>
<evidence type="ECO:0000256" key="1">
    <source>
        <dbReference type="SAM" id="Coils"/>
    </source>
</evidence>
<keyword evidence="1" id="KW-0175">Coiled coil</keyword>
<keyword evidence="2" id="KW-1133">Transmembrane helix</keyword>
<evidence type="ECO:0000256" key="2">
    <source>
        <dbReference type="SAM" id="Phobius"/>
    </source>
</evidence>
<accession>A0A0S4M3M3</accession>
<feature type="transmembrane region" description="Helical" evidence="2">
    <location>
        <begin position="102"/>
        <end position="125"/>
    </location>
</feature>
<keyword evidence="2" id="KW-0472">Membrane</keyword>
<sequence>MAKCADSNPPTTLTTVDPFEGNEYNDLRLMSESALSRASQVSEKASSFFTETMEHWDPDTFTANLQTATDDDVEGISHLPGFKVTPEGDVEYKSPMTSSAKALIFVGVLLALLLVAFLIFAILAYTGHIHIPGLDATMLCNIEKWAGVALCGFSVAYLLFASGFAAGQKSGRSDSESKAEALTSMKRCNLRKTASDQAKIMKKLVKAHTKVQVEVSTLASAAVNFSVMNKSDAIENAKSARESQEIKAHIDRLEAENKALKSRLTGAGKQLQDLLSSAGTKTKEELVGNLNDVRL</sequence>
<evidence type="ECO:0000313" key="3">
    <source>
        <dbReference type="EMBL" id="CUT17564.1"/>
    </source>
</evidence>
<evidence type="ECO:0000313" key="4">
    <source>
        <dbReference type="Proteomes" id="UP000198651"/>
    </source>
</evidence>
<dbReference type="RefSeq" id="WP_092490482.1">
    <property type="nucleotide sequence ID" value="NZ_LN906597.1"/>
</dbReference>
<keyword evidence="2" id="KW-0812">Transmembrane</keyword>
<dbReference type="AlphaFoldDB" id="A0A0S4M3M3"/>
<dbReference type="Proteomes" id="UP000198651">
    <property type="component" value="Chromosome I"/>
</dbReference>
<feature type="transmembrane region" description="Helical" evidence="2">
    <location>
        <begin position="145"/>
        <end position="166"/>
    </location>
</feature>
<gene>
    <name evidence="3" type="ORF">Ark11_0729</name>
</gene>
<proteinExistence type="predicted"/>
<feature type="coiled-coil region" evidence="1">
    <location>
        <begin position="236"/>
        <end position="270"/>
    </location>
</feature>
<reference evidence="4" key="1">
    <citation type="submission" date="2015-11" db="EMBL/GenBank/DDBJ databases">
        <authorList>
            <person name="Seth-Smith H.M.B."/>
        </authorList>
    </citation>
    <scope>NUCLEOTIDE SEQUENCE [LARGE SCALE GENOMIC DNA]</scope>
    <source>
        <strain evidence="4">2013Ark11</strain>
    </source>
</reference>